<dbReference type="Proteomes" id="UP000023152">
    <property type="component" value="Unassembled WGS sequence"/>
</dbReference>
<dbReference type="OrthoDB" id="6781244at2759"/>
<keyword evidence="2" id="KW-0695">RNA-directed DNA polymerase</keyword>
<evidence type="ECO:0000313" key="3">
    <source>
        <dbReference type="Proteomes" id="UP000023152"/>
    </source>
</evidence>
<comment type="caution">
    <text evidence="2">The sequence shown here is derived from an EMBL/GenBank/DDBJ whole genome shotgun (WGS) entry which is preliminary data.</text>
</comment>
<dbReference type="EMBL" id="ASPP01040604">
    <property type="protein sequence ID" value="ETO00592.1"/>
    <property type="molecule type" value="Genomic_DNA"/>
</dbReference>
<organism evidence="2 3">
    <name type="scientific">Reticulomyxa filosa</name>
    <dbReference type="NCBI Taxonomy" id="46433"/>
    <lineage>
        <taxon>Eukaryota</taxon>
        <taxon>Sar</taxon>
        <taxon>Rhizaria</taxon>
        <taxon>Retaria</taxon>
        <taxon>Foraminifera</taxon>
        <taxon>Monothalamids</taxon>
        <taxon>Reticulomyxidae</taxon>
        <taxon>Reticulomyxa</taxon>
    </lineage>
</organism>
<dbReference type="InterPro" id="IPR036691">
    <property type="entry name" value="Endo/exonu/phosph_ase_sf"/>
</dbReference>
<dbReference type="GO" id="GO:0003964">
    <property type="term" value="F:RNA-directed DNA polymerase activity"/>
    <property type="evidence" value="ECO:0007669"/>
    <property type="project" value="UniProtKB-KW"/>
</dbReference>
<sequence>TNSKHQVMNRVGLKLTFQVKEDGIDPIPAIVCFNLDAFENEIKEARKITDFIVIGGDWNANHSAWFNKDIGDIGESVMDFIINNNLHILNSSPFDHTYEKRWGKIID</sequence>
<dbReference type="SUPFAM" id="SSF56219">
    <property type="entry name" value="DNase I-like"/>
    <property type="match status" value="1"/>
</dbReference>
<gene>
    <name evidence="2" type="ORF">RFI_36848</name>
</gene>
<protein>
    <submittedName>
        <fullName evidence="2">Reverse transcriptase</fullName>
    </submittedName>
</protein>
<keyword evidence="2" id="KW-0808">Transferase</keyword>
<reference evidence="2 3" key="1">
    <citation type="journal article" date="2013" name="Curr. Biol.">
        <title>The Genome of the Foraminiferan Reticulomyxa filosa.</title>
        <authorList>
            <person name="Glockner G."/>
            <person name="Hulsmann N."/>
            <person name="Schleicher M."/>
            <person name="Noegel A.A."/>
            <person name="Eichinger L."/>
            <person name="Gallinger C."/>
            <person name="Pawlowski J."/>
            <person name="Sierra R."/>
            <person name="Euteneuer U."/>
            <person name="Pillet L."/>
            <person name="Moustafa A."/>
            <person name="Platzer M."/>
            <person name="Groth M."/>
            <person name="Szafranski K."/>
            <person name="Schliwa M."/>
        </authorList>
    </citation>
    <scope>NUCLEOTIDE SEQUENCE [LARGE SCALE GENOMIC DNA]</scope>
</reference>
<proteinExistence type="predicted"/>
<evidence type="ECO:0000313" key="2">
    <source>
        <dbReference type="EMBL" id="ETO00592.1"/>
    </source>
</evidence>
<dbReference type="Gene3D" id="3.60.10.10">
    <property type="entry name" value="Endonuclease/exonuclease/phosphatase"/>
    <property type="match status" value="1"/>
</dbReference>
<dbReference type="InterPro" id="IPR005135">
    <property type="entry name" value="Endo/exonuclease/phosphatase"/>
</dbReference>
<feature type="domain" description="Endonuclease/exonuclease/phosphatase" evidence="1">
    <location>
        <begin position="35"/>
        <end position="107"/>
    </location>
</feature>
<accession>X6LHI3</accession>
<name>X6LHI3_RETFI</name>
<dbReference type="AlphaFoldDB" id="X6LHI3"/>
<feature type="non-terminal residue" evidence="2">
    <location>
        <position position="1"/>
    </location>
</feature>
<keyword evidence="3" id="KW-1185">Reference proteome</keyword>
<keyword evidence="2" id="KW-0548">Nucleotidyltransferase</keyword>
<evidence type="ECO:0000259" key="1">
    <source>
        <dbReference type="Pfam" id="PF14529"/>
    </source>
</evidence>
<dbReference type="Pfam" id="PF14529">
    <property type="entry name" value="Exo_endo_phos_2"/>
    <property type="match status" value="1"/>
</dbReference>